<dbReference type="NCBIfam" id="TIGR00229">
    <property type="entry name" value="sensory_box"/>
    <property type="match status" value="1"/>
</dbReference>
<dbReference type="GO" id="GO:0006935">
    <property type="term" value="P:chemotaxis"/>
    <property type="evidence" value="ECO:0007669"/>
    <property type="project" value="InterPro"/>
</dbReference>
<dbReference type="Pfam" id="PF08447">
    <property type="entry name" value="PAS_3"/>
    <property type="match status" value="1"/>
</dbReference>
<dbReference type="SMART" id="SM00283">
    <property type="entry name" value="MA"/>
    <property type="match status" value="1"/>
</dbReference>
<organism evidence="12 13">
    <name type="scientific">Aidingimonas halophila</name>
    <dbReference type="NCBI Taxonomy" id="574349"/>
    <lineage>
        <taxon>Bacteria</taxon>
        <taxon>Pseudomonadati</taxon>
        <taxon>Pseudomonadota</taxon>
        <taxon>Gammaproteobacteria</taxon>
        <taxon>Oceanospirillales</taxon>
        <taxon>Halomonadaceae</taxon>
        <taxon>Aidingimonas</taxon>
    </lineage>
</organism>
<dbReference type="Pfam" id="PF12729">
    <property type="entry name" value="4HB_MCP_1"/>
    <property type="match status" value="1"/>
</dbReference>
<evidence type="ECO:0000313" key="12">
    <source>
        <dbReference type="EMBL" id="SDY01294.1"/>
    </source>
</evidence>
<dbReference type="Gene3D" id="1.10.287.950">
    <property type="entry name" value="Methyl-accepting chemotaxis protein"/>
    <property type="match status" value="1"/>
</dbReference>
<keyword evidence="3 5" id="KW-0807">Transducer</keyword>
<comment type="subcellular location">
    <subcellularLocation>
        <location evidence="1">Membrane</location>
    </subcellularLocation>
</comment>
<dbReference type="InterPro" id="IPR051310">
    <property type="entry name" value="MCP_chemotaxis"/>
</dbReference>
<feature type="region of interest" description="Disordered" evidence="7">
    <location>
        <begin position="439"/>
        <end position="461"/>
    </location>
</feature>
<dbReference type="GO" id="GO:0004888">
    <property type="term" value="F:transmembrane signaling receptor activity"/>
    <property type="evidence" value="ECO:0007669"/>
    <property type="project" value="InterPro"/>
</dbReference>
<dbReference type="PANTHER" id="PTHR43531:SF14">
    <property type="entry name" value="METHYL-ACCEPTING CHEMOTAXIS PROTEIN I-RELATED"/>
    <property type="match status" value="1"/>
</dbReference>
<dbReference type="OrthoDB" id="2489132at2"/>
<keyword evidence="8" id="KW-1133">Transmembrane helix</keyword>
<reference evidence="12 13" key="1">
    <citation type="submission" date="2016-10" db="EMBL/GenBank/DDBJ databases">
        <authorList>
            <person name="de Groot N.N."/>
        </authorList>
    </citation>
    <scope>NUCLEOTIDE SEQUENCE [LARGE SCALE GENOMIC DNA]</scope>
    <source>
        <strain evidence="12 13">DSM 19219</strain>
    </source>
</reference>
<accession>A0A1H3GFM7</accession>
<dbReference type="PROSITE" id="PS50112">
    <property type="entry name" value="PAS"/>
    <property type="match status" value="1"/>
</dbReference>
<dbReference type="PROSITE" id="PS50111">
    <property type="entry name" value="CHEMOTAXIS_TRANSDUC_2"/>
    <property type="match status" value="1"/>
</dbReference>
<dbReference type="GO" id="GO:0007165">
    <property type="term" value="P:signal transduction"/>
    <property type="evidence" value="ECO:0007669"/>
    <property type="project" value="UniProtKB-KW"/>
</dbReference>
<dbReference type="Pfam" id="PF00015">
    <property type="entry name" value="MCPsignal"/>
    <property type="match status" value="1"/>
</dbReference>
<dbReference type="InterPro" id="IPR024478">
    <property type="entry name" value="HlyB_4HB_MCP"/>
</dbReference>
<keyword evidence="8" id="KW-0472">Membrane</keyword>
<feature type="domain" description="Methyl-accepting transducer" evidence="9">
    <location>
        <begin position="425"/>
        <end position="654"/>
    </location>
</feature>
<evidence type="ECO:0000313" key="13">
    <source>
        <dbReference type="Proteomes" id="UP000198500"/>
    </source>
</evidence>
<feature type="compositionally biased region" description="Polar residues" evidence="7">
    <location>
        <begin position="710"/>
        <end position="719"/>
    </location>
</feature>
<dbReference type="InterPro" id="IPR013655">
    <property type="entry name" value="PAS_fold_3"/>
</dbReference>
<proteinExistence type="inferred from homology"/>
<feature type="region of interest" description="Disordered" evidence="7">
    <location>
        <begin position="696"/>
        <end position="737"/>
    </location>
</feature>
<dbReference type="PROSITE" id="PS50885">
    <property type="entry name" value="HAMP"/>
    <property type="match status" value="1"/>
</dbReference>
<feature type="transmembrane region" description="Helical" evidence="8">
    <location>
        <begin position="169"/>
        <end position="190"/>
    </location>
</feature>
<evidence type="ECO:0000256" key="2">
    <source>
        <dbReference type="ARBA" id="ARBA00022481"/>
    </source>
</evidence>
<keyword evidence="13" id="KW-1185">Reference proteome</keyword>
<dbReference type="PANTHER" id="PTHR43531">
    <property type="entry name" value="PROTEIN ICFG"/>
    <property type="match status" value="1"/>
</dbReference>
<name>A0A1H3GFM7_9GAMM</name>
<evidence type="ECO:0000256" key="1">
    <source>
        <dbReference type="ARBA" id="ARBA00004370"/>
    </source>
</evidence>
<evidence type="ECO:0000259" key="11">
    <source>
        <dbReference type="PROSITE" id="PS50885"/>
    </source>
</evidence>
<sequence>MRNNQPVTQREYELQDDDFLISRTDLKGRITYANPAFVEVSGFPQEELIGAPHNIVRHPDMPTQAFENLWETLQSGDTWNGLVKNRRKDGDYYWVRASVTPIVENGETLGYASVRLKPSREEVAQAERAYRQLREGKGKHLRLNRGALERRGMVGWLGRLNLSTTRARLVSIIGLAAVLLIASGGLGIYAQNESGQRLMQLNENGLRDVARLQQIEQLMVRSRDRLGDHIDSLRADEMEQVEADVEDSIERIESLWGEYTSREVNQSAETEVFSEGLQRYIDDGLLATLNGLTGGDQYGAYRAYNDVLEDDGEELSEQINALVAAKQEEARELAQAASDAQQRLLIVQSTLLIVGLAFLVLLGSMTIKALLRPLRESLHFTLQMAAGNLGVKAPDHGRDEVGRLMYTLNIMKNCLGSIVSDVNSGVSVVTPASRDIASANEDLSSRTEEQAASLQETASSMEQMTGTVRQNADNARQASQLAVNNVSSVGESGELMSQVVDTMGRITESSNKMTEIIGLIDSIAFQTNILALNASVEAARAGEQGRGFAVVAGEVRSLAGRSADAAKDIRELIDSSAREIDSGASLVKKAESSIGDVVASSQQVNDIMGEITAASEEQSSGLNQINQAISQMDEVTQQNAERVQASARAAAELENQALMLSNAVAAFRLSGSGAETVKEAREDVKALKMRADKVEKRVAQVDRDAERVDQQTGELTASSKGDDNRQLAKATDDWEAF</sequence>
<evidence type="ECO:0000259" key="10">
    <source>
        <dbReference type="PROSITE" id="PS50112"/>
    </source>
</evidence>
<dbReference type="RefSeq" id="WP_092571726.1">
    <property type="nucleotide sequence ID" value="NZ_BMXH01000007.1"/>
</dbReference>
<feature type="coiled-coil region" evidence="6">
    <location>
        <begin position="305"/>
        <end position="343"/>
    </location>
</feature>
<feature type="transmembrane region" description="Helical" evidence="8">
    <location>
        <begin position="351"/>
        <end position="371"/>
    </location>
</feature>
<evidence type="ECO:0000256" key="7">
    <source>
        <dbReference type="SAM" id="MobiDB-lite"/>
    </source>
</evidence>
<dbReference type="GO" id="GO:0005886">
    <property type="term" value="C:plasma membrane"/>
    <property type="evidence" value="ECO:0007669"/>
    <property type="project" value="TreeGrafter"/>
</dbReference>
<evidence type="ECO:0000256" key="3">
    <source>
        <dbReference type="ARBA" id="ARBA00023224"/>
    </source>
</evidence>
<keyword evidence="8" id="KW-0812">Transmembrane</keyword>
<evidence type="ECO:0000256" key="8">
    <source>
        <dbReference type="SAM" id="Phobius"/>
    </source>
</evidence>
<keyword evidence="6" id="KW-0175">Coiled coil</keyword>
<dbReference type="InterPro" id="IPR004089">
    <property type="entry name" value="MCPsignal_dom"/>
</dbReference>
<gene>
    <name evidence="12" type="ORF">SAMN05443545_10980</name>
</gene>
<feature type="compositionally biased region" description="Polar residues" evidence="7">
    <location>
        <begin position="450"/>
        <end position="461"/>
    </location>
</feature>
<dbReference type="CDD" id="cd00130">
    <property type="entry name" value="PAS"/>
    <property type="match status" value="1"/>
</dbReference>
<dbReference type="FunFam" id="1.10.287.950:FF:000001">
    <property type="entry name" value="Methyl-accepting chemotaxis sensory transducer"/>
    <property type="match status" value="1"/>
</dbReference>
<dbReference type="AlphaFoldDB" id="A0A1H3GFM7"/>
<evidence type="ECO:0000256" key="5">
    <source>
        <dbReference type="PROSITE-ProRule" id="PRU00284"/>
    </source>
</evidence>
<dbReference type="InterPro" id="IPR003660">
    <property type="entry name" value="HAMP_dom"/>
</dbReference>
<dbReference type="Gene3D" id="3.30.450.20">
    <property type="entry name" value="PAS domain"/>
    <property type="match status" value="1"/>
</dbReference>
<dbReference type="SMART" id="SM00091">
    <property type="entry name" value="PAS"/>
    <property type="match status" value="1"/>
</dbReference>
<dbReference type="PRINTS" id="PR00260">
    <property type="entry name" value="CHEMTRNSDUCR"/>
</dbReference>
<dbReference type="InterPro" id="IPR001610">
    <property type="entry name" value="PAC"/>
</dbReference>
<feature type="domain" description="PAS" evidence="10">
    <location>
        <begin position="25"/>
        <end position="76"/>
    </location>
</feature>
<feature type="compositionally biased region" description="Basic and acidic residues" evidence="7">
    <location>
        <begin position="720"/>
        <end position="737"/>
    </location>
</feature>
<evidence type="ECO:0000259" key="9">
    <source>
        <dbReference type="PROSITE" id="PS50111"/>
    </source>
</evidence>
<dbReference type="SMART" id="SM00086">
    <property type="entry name" value="PAC"/>
    <property type="match status" value="1"/>
</dbReference>
<dbReference type="InterPro" id="IPR000014">
    <property type="entry name" value="PAS"/>
</dbReference>
<dbReference type="Proteomes" id="UP000198500">
    <property type="component" value="Unassembled WGS sequence"/>
</dbReference>
<dbReference type="CDD" id="cd06225">
    <property type="entry name" value="HAMP"/>
    <property type="match status" value="1"/>
</dbReference>
<dbReference type="SUPFAM" id="SSF55785">
    <property type="entry name" value="PYP-like sensor domain (PAS domain)"/>
    <property type="match status" value="1"/>
</dbReference>
<dbReference type="InterPro" id="IPR035965">
    <property type="entry name" value="PAS-like_dom_sf"/>
</dbReference>
<dbReference type="CDD" id="cd11386">
    <property type="entry name" value="MCP_signal"/>
    <property type="match status" value="1"/>
</dbReference>
<dbReference type="SUPFAM" id="SSF58104">
    <property type="entry name" value="Methyl-accepting chemotaxis protein (MCP) signaling domain"/>
    <property type="match status" value="1"/>
</dbReference>
<dbReference type="EMBL" id="FNNI01000009">
    <property type="protein sequence ID" value="SDY01294.1"/>
    <property type="molecule type" value="Genomic_DNA"/>
</dbReference>
<feature type="compositionally biased region" description="Basic and acidic residues" evidence="7">
    <location>
        <begin position="696"/>
        <end position="709"/>
    </location>
</feature>
<dbReference type="STRING" id="574349.SAMN05443545_10980"/>
<protein>
    <submittedName>
        <fullName evidence="12">Methyl-accepting chemotaxis sensory transducer with Pas/Pac sensor</fullName>
    </submittedName>
</protein>
<keyword evidence="2" id="KW-0488">Methylation</keyword>
<feature type="domain" description="HAMP" evidence="11">
    <location>
        <begin position="368"/>
        <end position="420"/>
    </location>
</feature>
<comment type="similarity">
    <text evidence="4">Belongs to the methyl-accepting chemotaxis (MCP) protein family.</text>
</comment>
<evidence type="ECO:0000256" key="6">
    <source>
        <dbReference type="SAM" id="Coils"/>
    </source>
</evidence>
<dbReference type="InterPro" id="IPR004090">
    <property type="entry name" value="Chemotax_Me-accpt_rcpt"/>
</dbReference>
<evidence type="ECO:0000256" key="4">
    <source>
        <dbReference type="ARBA" id="ARBA00029447"/>
    </source>
</evidence>